<evidence type="ECO:0000313" key="2">
    <source>
        <dbReference type="Proteomes" id="UP000501690"/>
    </source>
</evidence>
<reference evidence="1 2" key="1">
    <citation type="submission" date="2019-04" db="EMBL/GenBank/DDBJ databases">
        <title>An improved genome assembly and genetic linkage map for asparagus bean, Vigna unguiculata ssp. sesquipedialis.</title>
        <authorList>
            <person name="Xia Q."/>
            <person name="Zhang R."/>
            <person name="Dong Y."/>
        </authorList>
    </citation>
    <scope>NUCLEOTIDE SEQUENCE [LARGE SCALE GENOMIC DNA]</scope>
    <source>
        <tissue evidence="1">Leaf</tissue>
    </source>
</reference>
<sequence>MFQVRLPLVAPVPIKNCLAAKPCAARRHNLINPFFGFFDELPGSDEYPSGDASQFDSILMFLGFRNISNRRKWNSYMYGLSRIKNCRNHTREKWGKAIKKESWEVGILVGAGQNSGFPRTNVPPGVLIGTGRTDLVISLGTDIAPSGNFRLSSDSCQIKEVLECGAPGGNFRPSSDSCQIKEVLECGAPGEGHSVKRHLEEQRYQSRVALGGVKHVVFLELWLGMTSFELWLGMADEHEGLLSCGSGWRVLSV</sequence>
<dbReference type="Proteomes" id="UP000501690">
    <property type="component" value="Linkage Group LG4"/>
</dbReference>
<name>A0A4D6LME7_VIGUN</name>
<organism evidence="1 2">
    <name type="scientific">Vigna unguiculata</name>
    <name type="common">Cowpea</name>
    <dbReference type="NCBI Taxonomy" id="3917"/>
    <lineage>
        <taxon>Eukaryota</taxon>
        <taxon>Viridiplantae</taxon>
        <taxon>Streptophyta</taxon>
        <taxon>Embryophyta</taxon>
        <taxon>Tracheophyta</taxon>
        <taxon>Spermatophyta</taxon>
        <taxon>Magnoliopsida</taxon>
        <taxon>eudicotyledons</taxon>
        <taxon>Gunneridae</taxon>
        <taxon>Pentapetalae</taxon>
        <taxon>rosids</taxon>
        <taxon>fabids</taxon>
        <taxon>Fabales</taxon>
        <taxon>Fabaceae</taxon>
        <taxon>Papilionoideae</taxon>
        <taxon>50 kb inversion clade</taxon>
        <taxon>NPAAA clade</taxon>
        <taxon>indigoferoid/millettioid clade</taxon>
        <taxon>Phaseoleae</taxon>
        <taxon>Vigna</taxon>
    </lineage>
</organism>
<accession>A0A4D6LME7</accession>
<protein>
    <submittedName>
        <fullName evidence="1">Uncharacterized protein</fullName>
    </submittedName>
</protein>
<evidence type="ECO:0000313" key="1">
    <source>
        <dbReference type="EMBL" id="QCD89515.1"/>
    </source>
</evidence>
<gene>
    <name evidence="1" type="ORF">DEO72_LG4g461</name>
</gene>
<proteinExistence type="predicted"/>
<keyword evidence="2" id="KW-1185">Reference proteome</keyword>
<dbReference type="EMBL" id="CP039348">
    <property type="protein sequence ID" value="QCD89515.1"/>
    <property type="molecule type" value="Genomic_DNA"/>
</dbReference>
<dbReference type="AlphaFoldDB" id="A0A4D6LME7"/>